<sequence length="476" mass="53939">MAGGGDDKNKKIDLTSPYSLGSQDNPGNVITNIQLRGENYDEWARAIRLSLKARRKFDFVEGTVTKPNGTEKLDDWSVVHSMLVSWIMNTIEPTLRSTIAYYEDDAALWKDLKERFCVVNGPRIQQLKSAFGDCKQAKNEPVVNYFGCLKQIWDELATYVILPGCECGACTCNLGAKFAKIQEEDCMHRFLMGLDGAYGAVRSNLLSLDPLPSINRAYQAVIQEECLRGGSFSTVRDERDGVMNFKVQTDYKGKNKVSNQENFCNHYNREGHDENGCFQLHGFPEWWRDRPSRGAWTWTWCWPRRGMWDFFDFGSWQGHATASARPCYHKRTWKQCTNTNRCDLAQQSTSEASGLAGLTSSQWQNLLETLNAPKKSSDRLHDPIIGSDDFIEFSRIIENKDDGELVELCGGTPPVVEEQPTRNRIISTVKLATTVKLVLSSILELHLPLRSTPKESEFLPNYCLQPRAAVFTNVKS</sequence>
<evidence type="ECO:0000256" key="1">
    <source>
        <dbReference type="SAM" id="MobiDB-lite"/>
    </source>
</evidence>
<name>A0ABR0VBS7_REHGL</name>
<organism evidence="3 4">
    <name type="scientific">Rehmannia glutinosa</name>
    <name type="common">Chinese foxglove</name>
    <dbReference type="NCBI Taxonomy" id="99300"/>
    <lineage>
        <taxon>Eukaryota</taxon>
        <taxon>Viridiplantae</taxon>
        <taxon>Streptophyta</taxon>
        <taxon>Embryophyta</taxon>
        <taxon>Tracheophyta</taxon>
        <taxon>Spermatophyta</taxon>
        <taxon>Magnoliopsida</taxon>
        <taxon>eudicotyledons</taxon>
        <taxon>Gunneridae</taxon>
        <taxon>Pentapetalae</taxon>
        <taxon>asterids</taxon>
        <taxon>lamiids</taxon>
        <taxon>Lamiales</taxon>
        <taxon>Orobanchaceae</taxon>
        <taxon>Rehmannieae</taxon>
        <taxon>Rehmannia</taxon>
    </lineage>
</organism>
<reference evidence="3 4" key="1">
    <citation type="journal article" date="2021" name="Comput. Struct. Biotechnol. J.">
        <title>De novo genome assembly of the potent medicinal plant Rehmannia glutinosa using nanopore technology.</title>
        <authorList>
            <person name="Ma L."/>
            <person name="Dong C."/>
            <person name="Song C."/>
            <person name="Wang X."/>
            <person name="Zheng X."/>
            <person name="Niu Y."/>
            <person name="Chen S."/>
            <person name="Feng W."/>
        </authorList>
    </citation>
    <scope>NUCLEOTIDE SEQUENCE [LARGE SCALE GENOMIC DNA]</scope>
    <source>
        <strain evidence="3">DH-2019</strain>
    </source>
</reference>
<dbReference type="Pfam" id="PF14244">
    <property type="entry name" value="Retrotran_gag_3"/>
    <property type="match status" value="1"/>
</dbReference>
<dbReference type="Proteomes" id="UP001318860">
    <property type="component" value="Unassembled WGS sequence"/>
</dbReference>
<feature type="domain" description="Retrotransposon Copia-like N-terminal" evidence="2">
    <location>
        <begin position="23"/>
        <end position="68"/>
    </location>
</feature>
<keyword evidence="4" id="KW-1185">Reference proteome</keyword>
<feature type="compositionally biased region" description="Polar residues" evidence="1">
    <location>
        <begin position="16"/>
        <end position="25"/>
    </location>
</feature>
<protein>
    <recommendedName>
        <fullName evidence="2">Retrotransposon Copia-like N-terminal domain-containing protein</fullName>
    </recommendedName>
</protein>
<proteinExistence type="predicted"/>
<dbReference type="PANTHER" id="PTHR37610">
    <property type="entry name" value="CCHC-TYPE DOMAIN-CONTAINING PROTEIN"/>
    <property type="match status" value="1"/>
</dbReference>
<feature type="region of interest" description="Disordered" evidence="1">
    <location>
        <begin position="1"/>
        <end position="25"/>
    </location>
</feature>
<dbReference type="PANTHER" id="PTHR37610:SF101">
    <property type="entry name" value="(RAPE) HYPOTHETICAL PROTEIN"/>
    <property type="match status" value="1"/>
</dbReference>
<evidence type="ECO:0000313" key="3">
    <source>
        <dbReference type="EMBL" id="KAK6131674.1"/>
    </source>
</evidence>
<comment type="caution">
    <text evidence="3">The sequence shown here is derived from an EMBL/GenBank/DDBJ whole genome shotgun (WGS) entry which is preliminary data.</text>
</comment>
<dbReference type="EMBL" id="JABTTQ020001347">
    <property type="protein sequence ID" value="KAK6131674.1"/>
    <property type="molecule type" value="Genomic_DNA"/>
</dbReference>
<dbReference type="InterPro" id="IPR029472">
    <property type="entry name" value="Copia-like_N"/>
</dbReference>
<feature type="compositionally biased region" description="Basic and acidic residues" evidence="1">
    <location>
        <begin position="1"/>
        <end position="13"/>
    </location>
</feature>
<evidence type="ECO:0000313" key="4">
    <source>
        <dbReference type="Proteomes" id="UP001318860"/>
    </source>
</evidence>
<evidence type="ECO:0000259" key="2">
    <source>
        <dbReference type="Pfam" id="PF14244"/>
    </source>
</evidence>
<gene>
    <name evidence="3" type="ORF">DH2020_034581</name>
</gene>
<accession>A0ABR0VBS7</accession>